<keyword evidence="6" id="KW-0460">Magnesium</keyword>
<proteinExistence type="inferred from homology"/>
<comment type="similarity">
    <text evidence="3 6">Belongs to the MoeA family.</text>
</comment>
<dbReference type="SUPFAM" id="SSF53218">
    <property type="entry name" value="Molybdenum cofactor biosynthesis proteins"/>
    <property type="match status" value="1"/>
</dbReference>
<accession>A0ABQ3DWW4</accession>
<dbReference type="Pfam" id="PF03453">
    <property type="entry name" value="MoeA_N"/>
    <property type="match status" value="1"/>
</dbReference>
<dbReference type="NCBIfam" id="TIGR00177">
    <property type="entry name" value="molyb_syn"/>
    <property type="match status" value="1"/>
</dbReference>
<evidence type="ECO:0000256" key="3">
    <source>
        <dbReference type="ARBA" id="ARBA00010763"/>
    </source>
</evidence>
<dbReference type="PANTHER" id="PTHR10192">
    <property type="entry name" value="MOLYBDOPTERIN BIOSYNTHESIS PROTEIN"/>
    <property type="match status" value="1"/>
</dbReference>
<keyword evidence="6" id="KW-0500">Molybdenum</keyword>
<dbReference type="InterPro" id="IPR036135">
    <property type="entry name" value="MoeA_linker/N_sf"/>
</dbReference>
<dbReference type="InterPro" id="IPR038987">
    <property type="entry name" value="MoeA-like"/>
</dbReference>
<comment type="caution">
    <text evidence="8">The sequence shown here is derived from an EMBL/GenBank/DDBJ whole genome shotgun (WGS) entry which is preliminary data.</text>
</comment>
<evidence type="ECO:0000256" key="1">
    <source>
        <dbReference type="ARBA" id="ARBA00002901"/>
    </source>
</evidence>
<evidence type="ECO:0000256" key="2">
    <source>
        <dbReference type="ARBA" id="ARBA00005046"/>
    </source>
</evidence>
<dbReference type="InterPro" id="IPR005111">
    <property type="entry name" value="MoeA_C_domain_IV"/>
</dbReference>
<gene>
    <name evidence="8" type="primary">moeA</name>
    <name evidence="8" type="ORF">GCM10007094_03320</name>
</gene>
<dbReference type="InterPro" id="IPR036688">
    <property type="entry name" value="MoeA_C_domain_IV_sf"/>
</dbReference>
<evidence type="ECO:0000313" key="8">
    <source>
        <dbReference type="EMBL" id="GHB18860.1"/>
    </source>
</evidence>
<comment type="catalytic activity">
    <reaction evidence="5">
        <text>adenylyl-molybdopterin + molybdate = Mo-molybdopterin + AMP + H(+)</text>
        <dbReference type="Rhea" id="RHEA:35047"/>
        <dbReference type="ChEBI" id="CHEBI:15378"/>
        <dbReference type="ChEBI" id="CHEBI:36264"/>
        <dbReference type="ChEBI" id="CHEBI:62727"/>
        <dbReference type="ChEBI" id="CHEBI:71302"/>
        <dbReference type="ChEBI" id="CHEBI:456215"/>
        <dbReference type="EC" id="2.10.1.1"/>
    </reaction>
</comment>
<keyword evidence="9" id="KW-1185">Reference proteome</keyword>
<dbReference type="Pfam" id="PF00994">
    <property type="entry name" value="MoCF_biosynth"/>
    <property type="match status" value="1"/>
</dbReference>
<dbReference type="Gene3D" id="3.40.980.10">
    <property type="entry name" value="MoaB/Mog-like domain"/>
    <property type="match status" value="1"/>
</dbReference>
<dbReference type="EMBL" id="BMXE01000001">
    <property type="protein sequence ID" value="GHB18860.1"/>
    <property type="molecule type" value="Genomic_DNA"/>
</dbReference>
<comment type="function">
    <text evidence="1 6">Catalyzes the insertion of molybdate into adenylated molybdopterin with the concomitant release of AMP.</text>
</comment>
<dbReference type="NCBIfam" id="NF045515">
    <property type="entry name" value="Glp_gephyrin"/>
    <property type="match status" value="1"/>
</dbReference>
<dbReference type="SUPFAM" id="SSF63882">
    <property type="entry name" value="MoeA N-terminal region -like"/>
    <property type="match status" value="1"/>
</dbReference>
<protein>
    <recommendedName>
        <fullName evidence="6">Molybdopterin molybdenumtransferase</fullName>
        <ecNumber evidence="6">2.10.1.1</ecNumber>
    </recommendedName>
</protein>
<dbReference type="EC" id="2.10.1.1" evidence="6"/>
<dbReference type="Gene3D" id="2.170.190.11">
    <property type="entry name" value="Molybdopterin biosynthesis moea protein, domain 3"/>
    <property type="match status" value="1"/>
</dbReference>
<dbReference type="PANTHER" id="PTHR10192:SF5">
    <property type="entry name" value="GEPHYRIN"/>
    <property type="match status" value="1"/>
</dbReference>
<dbReference type="InterPro" id="IPR001453">
    <property type="entry name" value="MoaB/Mog_dom"/>
</dbReference>
<reference evidence="9" key="1">
    <citation type="journal article" date="2019" name="Int. J. Syst. Evol. Microbiol.">
        <title>The Global Catalogue of Microorganisms (GCM) 10K type strain sequencing project: providing services to taxonomists for standard genome sequencing and annotation.</title>
        <authorList>
            <consortium name="The Broad Institute Genomics Platform"/>
            <consortium name="The Broad Institute Genome Sequencing Center for Infectious Disease"/>
            <person name="Wu L."/>
            <person name="Ma J."/>
        </authorList>
    </citation>
    <scope>NUCLEOTIDE SEQUENCE [LARGE SCALE GENOMIC DNA]</scope>
    <source>
        <strain evidence="9">KCTC 12861</strain>
    </source>
</reference>
<keyword evidence="6" id="KW-0479">Metal-binding</keyword>
<dbReference type="Gene3D" id="3.90.105.10">
    <property type="entry name" value="Molybdopterin biosynthesis moea protein, domain 2"/>
    <property type="match status" value="1"/>
</dbReference>
<evidence type="ECO:0000259" key="7">
    <source>
        <dbReference type="SMART" id="SM00852"/>
    </source>
</evidence>
<dbReference type="InterPro" id="IPR036425">
    <property type="entry name" value="MoaB/Mog-like_dom_sf"/>
</dbReference>
<dbReference type="InterPro" id="IPR005110">
    <property type="entry name" value="MoeA_linker/N"/>
</dbReference>
<keyword evidence="6" id="KW-0808">Transferase</keyword>
<evidence type="ECO:0000256" key="5">
    <source>
        <dbReference type="ARBA" id="ARBA00047317"/>
    </source>
</evidence>
<feature type="domain" description="MoaB/Mog" evidence="7">
    <location>
        <begin position="216"/>
        <end position="353"/>
    </location>
</feature>
<name>A0ABQ3DWW4_9HYPH</name>
<dbReference type="SMART" id="SM00852">
    <property type="entry name" value="MoCF_biosynth"/>
    <property type="match status" value="1"/>
</dbReference>
<organism evidence="8 9">
    <name type="scientific">Pseudovibrio japonicus</name>
    <dbReference type="NCBI Taxonomy" id="366534"/>
    <lineage>
        <taxon>Bacteria</taxon>
        <taxon>Pseudomonadati</taxon>
        <taxon>Pseudomonadota</taxon>
        <taxon>Alphaproteobacteria</taxon>
        <taxon>Hyphomicrobiales</taxon>
        <taxon>Stappiaceae</taxon>
        <taxon>Pseudovibrio</taxon>
    </lineage>
</organism>
<dbReference type="Proteomes" id="UP000637980">
    <property type="component" value="Unassembled WGS sequence"/>
</dbReference>
<dbReference type="SUPFAM" id="SSF63867">
    <property type="entry name" value="MoeA C-terminal domain-like"/>
    <property type="match status" value="1"/>
</dbReference>
<keyword evidence="4 6" id="KW-0501">Molybdenum cofactor biosynthesis</keyword>
<comment type="pathway">
    <text evidence="2 6">Cofactor biosynthesis; molybdopterin biosynthesis.</text>
</comment>
<evidence type="ECO:0000313" key="9">
    <source>
        <dbReference type="Proteomes" id="UP000637980"/>
    </source>
</evidence>
<dbReference type="Gene3D" id="2.40.340.10">
    <property type="entry name" value="MoeA, C-terminal, domain IV"/>
    <property type="match status" value="1"/>
</dbReference>
<dbReference type="CDD" id="cd00887">
    <property type="entry name" value="MoeA"/>
    <property type="match status" value="1"/>
</dbReference>
<dbReference type="Pfam" id="PF03454">
    <property type="entry name" value="MoeA_C"/>
    <property type="match status" value="1"/>
</dbReference>
<sequence length="444" mass="47722">MLVASLIFAKSLCVTLVNKEERPLKFFGMNMNTKTPLLSFDEALSHLRELGHCKVTAEETSLYEAYGRVLAEDIIATCDLPRLDNSAMDGYAISLSDDQSDETAFPVVMEIYAGSMPEAPLKPGEAARIFTGAPVPEGANFVVPQEDCRVTETGGRRAVVVSRTYAAGCNIRRKSEDQRKGMPIVSAGTILRPQEIAAAASIGHGTLKTYRRLKVGVFSTGNELIRPGTTHKDGQIFDANHFLLRGMLANLPVELVDLGILADQCEAVEAALEAASAECDVILTSGGAGSGDKDFVSATLSKLGKTSFWHLAVKPGRPFMVGELPNCVFIGLPGNPVAATVAFAFLARPLIEALAGSGFKTAPRQYIRADFEIANRKMGRREFLRGRRVVENGALKLTKYHSDGSALLSSLTFADGFIELKEDVATVSKGDLVPFISFAEIGLS</sequence>
<evidence type="ECO:0000256" key="4">
    <source>
        <dbReference type="ARBA" id="ARBA00023150"/>
    </source>
</evidence>
<evidence type="ECO:0000256" key="6">
    <source>
        <dbReference type="RuleBase" id="RU365090"/>
    </source>
</evidence>
<comment type="cofactor">
    <cofactor evidence="6">
        <name>Mg(2+)</name>
        <dbReference type="ChEBI" id="CHEBI:18420"/>
    </cofactor>
</comment>